<keyword evidence="1" id="KW-0472">Membrane</keyword>
<proteinExistence type="predicted"/>
<feature type="transmembrane region" description="Helical" evidence="1">
    <location>
        <begin position="117"/>
        <end position="150"/>
    </location>
</feature>
<feature type="transmembrane region" description="Helical" evidence="1">
    <location>
        <begin position="245"/>
        <end position="263"/>
    </location>
</feature>
<feature type="transmembrane region" description="Helical" evidence="1">
    <location>
        <begin position="441"/>
        <end position="460"/>
    </location>
</feature>
<accession>A0AAT9J7P2</accession>
<feature type="transmembrane region" description="Helical" evidence="1">
    <location>
        <begin position="156"/>
        <end position="173"/>
    </location>
</feature>
<protein>
    <submittedName>
        <fullName evidence="2">Protein p71</fullName>
    </submittedName>
</protein>
<keyword evidence="1" id="KW-0812">Transmembrane</keyword>
<feature type="transmembrane region" description="Helical" evidence="1">
    <location>
        <begin position="504"/>
        <end position="533"/>
    </location>
</feature>
<feature type="transmembrane region" description="Helical" evidence="1">
    <location>
        <begin position="214"/>
        <end position="233"/>
    </location>
</feature>
<evidence type="ECO:0000256" key="1">
    <source>
        <dbReference type="SAM" id="Phobius"/>
    </source>
</evidence>
<sequence>MRILKELEEPSSTAQDNSHVNFGHVLPPNHSSLNSAAASFPNTPEPDHTTRKYTASEEFLRSLRWQGMSKSVRDLFINMPQILKDLKFVELYKISEDFLYKVMKRVGSKDPTPEQIWFVTLILVTGLLSFLYYLPVIVHFCLFLVCSYLYVDYDLHYAFSIFFLVTTVVVYLLKIPSSKTKNSLLFSIDAVMLSSTVFVISLCGLFTHLIPLNIALPLSICSLLFMLLISGVRMSQHSALAELKLTALIVFLILSLTFVFIYYNLGSIKENWHCWKYQNDADLYKRCKKLIKQRNTLELRRDEVILEVELSNAERVLSSMVSQNAAPRSWFNTLNVEFPWEIPSIGIAFNTDATWISSLAFVSFLLTCVLYFFVPVLNEFGKFTKQAAQLQYTKMNFKNPSEFPAFSVPGPFYGLLLFASDMSVWLVMLTIAFGACESSSTGFIYVGIFFAAYLICYLAYSYVFSSFYTRLGIVPLQLMSRLVAKETPMRIGTDIENSIAEKVALFIYVTLGICVATISTVVFELPICIMIGITTIITLKMKMIKAPTMTQMIFVLSIFFHFGPFTYTFVATSMLQLFLWRTENFKFVTSQTSDFYANGINEFNPQAPQNLPRARNDDLPP</sequence>
<dbReference type="EMBL" id="BK061345">
    <property type="protein sequence ID" value="DBA54412.1"/>
    <property type="molecule type" value="Genomic_RNA"/>
</dbReference>
<organism evidence="2">
    <name type="scientific">Phalaenopsis equestris Jingman-related virus</name>
    <dbReference type="NCBI Taxonomy" id="2937974"/>
    <lineage>
        <taxon>Viruses</taxon>
        <taxon>Riboviria</taxon>
        <taxon>Orthornavirae</taxon>
        <taxon>Kitrinoviricota</taxon>
        <taxon>Flasuviricetes</taxon>
        <taxon>Amarillovirales</taxon>
        <taxon>Flaviviridae</taxon>
    </lineage>
</organism>
<name>A0AAT9J7P2_9FLAV</name>
<feature type="transmembrane region" description="Helical" evidence="1">
    <location>
        <begin position="185"/>
        <end position="208"/>
    </location>
</feature>
<reference evidence="2" key="1">
    <citation type="submission" date="2021-11" db="EMBL/GenBank/DDBJ databases">
        <authorList>
            <person name="Zhang S."/>
            <person name="Cao M."/>
        </authorList>
    </citation>
    <scope>NUCLEOTIDE SEQUENCE</scope>
    <source>
        <strain evidence="2">PE1</strain>
    </source>
</reference>
<feature type="transmembrane region" description="Helical" evidence="1">
    <location>
        <begin position="553"/>
        <end position="579"/>
    </location>
</feature>
<evidence type="ECO:0000313" key="2">
    <source>
        <dbReference type="EMBL" id="DBA54412.1"/>
    </source>
</evidence>
<reference evidence="2" key="2">
    <citation type="journal article" date="2024" name="Virus Evol.">
        <title>Conserved untranslated regions of multipartite viruses: Natural markers of novel viral genomic components and tags of viral evolution.</title>
        <authorList>
            <person name="Zhang S."/>
            <person name="Yang C."/>
            <person name="Qiu Y."/>
            <person name="Liao R."/>
            <person name="Xuan Z."/>
            <person name="Ren F."/>
            <person name="Dong Y."/>
            <person name="Xie X."/>
            <person name="Han Y."/>
            <person name="Wu D."/>
            <person name="Ramos-Gonzalez P.L."/>
            <person name="Freitas-Astua J."/>
            <person name="Yang H."/>
            <person name="Zhou C."/>
            <person name="Cao M."/>
        </authorList>
    </citation>
    <scope>NUCLEOTIDE SEQUENCE</scope>
    <source>
        <strain evidence="2">PE1</strain>
    </source>
</reference>
<keyword evidence="1" id="KW-1133">Transmembrane helix</keyword>
<feature type="transmembrane region" description="Helical" evidence="1">
    <location>
        <begin position="355"/>
        <end position="377"/>
    </location>
</feature>
<feature type="transmembrane region" description="Helical" evidence="1">
    <location>
        <begin position="412"/>
        <end position="435"/>
    </location>
</feature>